<reference evidence="1" key="1">
    <citation type="submission" date="2018-05" db="EMBL/GenBank/DDBJ databases">
        <authorList>
            <person name="Lanie J.A."/>
            <person name="Ng W.-L."/>
            <person name="Kazmierczak K.M."/>
            <person name="Andrzejewski T.M."/>
            <person name="Davidsen T.M."/>
            <person name="Wayne K.J."/>
            <person name="Tettelin H."/>
            <person name="Glass J.I."/>
            <person name="Rusch D."/>
            <person name="Podicherti R."/>
            <person name="Tsui H.-C.T."/>
            <person name="Winkler M.E."/>
        </authorList>
    </citation>
    <scope>NUCLEOTIDE SEQUENCE</scope>
</reference>
<evidence type="ECO:0000313" key="1">
    <source>
        <dbReference type="EMBL" id="SVD66960.1"/>
    </source>
</evidence>
<name>A0A382X7V2_9ZZZZ</name>
<gene>
    <name evidence="1" type="ORF">METZ01_LOCUS419814</name>
</gene>
<dbReference type="EMBL" id="UINC01165524">
    <property type="protein sequence ID" value="SVD66960.1"/>
    <property type="molecule type" value="Genomic_DNA"/>
</dbReference>
<accession>A0A382X7V2</accession>
<proteinExistence type="predicted"/>
<sequence>MFRHGGFRCVGIAGFEGGSAFDGDAC</sequence>
<organism evidence="1">
    <name type="scientific">marine metagenome</name>
    <dbReference type="NCBI Taxonomy" id="408172"/>
    <lineage>
        <taxon>unclassified sequences</taxon>
        <taxon>metagenomes</taxon>
        <taxon>ecological metagenomes</taxon>
    </lineage>
</organism>
<protein>
    <submittedName>
        <fullName evidence="1">Uncharacterized protein</fullName>
    </submittedName>
</protein>
<dbReference type="AlphaFoldDB" id="A0A382X7V2"/>